<keyword evidence="3" id="KW-1185">Reference proteome</keyword>
<feature type="transmembrane region" description="Helical" evidence="1">
    <location>
        <begin position="157"/>
        <end position="178"/>
    </location>
</feature>
<keyword evidence="1" id="KW-0812">Transmembrane</keyword>
<dbReference type="AlphaFoldDB" id="A0A7W5HK04"/>
<feature type="transmembrane region" description="Helical" evidence="1">
    <location>
        <begin position="117"/>
        <end position="137"/>
    </location>
</feature>
<feature type="transmembrane region" description="Helical" evidence="1">
    <location>
        <begin position="284"/>
        <end position="301"/>
    </location>
</feature>
<feature type="transmembrane region" description="Helical" evidence="1">
    <location>
        <begin position="91"/>
        <end position="110"/>
    </location>
</feature>
<feature type="transmembrane region" description="Helical" evidence="1">
    <location>
        <begin position="28"/>
        <end position="45"/>
    </location>
</feature>
<dbReference type="RefSeq" id="WP_183382077.1">
    <property type="nucleotide sequence ID" value="NZ_JACHXR010000001.1"/>
</dbReference>
<comment type="caution">
    <text evidence="2">The sequence shown here is derived from an EMBL/GenBank/DDBJ whole genome shotgun (WGS) entry which is preliminary data.</text>
</comment>
<sequence>MLPYWILFLIPAMGVLAPYRLTPASRPVMWWLVGSLFALAIGLRFEVGGDWGAYLAHLDRTSAMTLLEVLMREDPGYYLLNWLAVKLGGNIHWVNLACGAIVMTGVVAFARHQPLPWLALMVAVPYLIIVVAMGYTRQAAALGFVLLGLVALSDGRIRLFVVWVLIGAAFHRSAVLMLPVAGLAASQSRLNSLVWAAAATLIGGYLFLFESADELWTNYVVADYQSEGGLIRVLMNAVPAALFFALQRYLRLNEEERRLWWWLSVLALACIPLVVMSSTATDRVALYLIPLQIFVFSRLPLICQDSRWSTLIVISVVIYYAAVMNVWLFFAHHAQAWLPYQIAWFSMH</sequence>
<evidence type="ECO:0008006" key="4">
    <source>
        <dbReference type="Google" id="ProtNLM"/>
    </source>
</evidence>
<feature type="transmembrane region" description="Helical" evidence="1">
    <location>
        <begin position="6"/>
        <end position="21"/>
    </location>
</feature>
<feature type="transmembrane region" description="Helical" evidence="1">
    <location>
        <begin position="229"/>
        <end position="247"/>
    </location>
</feature>
<organism evidence="2 3">
    <name type="scientific">Halomonas stenophila</name>
    <dbReference type="NCBI Taxonomy" id="795312"/>
    <lineage>
        <taxon>Bacteria</taxon>
        <taxon>Pseudomonadati</taxon>
        <taxon>Pseudomonadota</taxon>
        <taxon>Gammaproteobacteria</taxon>
        <taxon>Oceanospirillales</taxon>
        <taxon>Halomonadaceae</taxon>
        <taxon>Halomonas</taxon>
    </lineage>
</organism>
<dbReference type="Proteomes" id="UP000518892">
    <property type="component" value="Unassembled WGS sequence"/>
</dbReference>
<evidence type="ECO:0000313" key="3">
    <source>
        <dbReference type="Proteomes" id="UP000518892"/>
    </source>
</evidence>
<evidence type="ECO:0000313" key="2">
    <source>
        <dbReference type="EMBL" id="MBB3229569.1"/>
    </source>
</evidence>
<feature type="transmembrane region" description="Helical" evidence="1">
    <location>
        <begin position="190"/>
        <end position="209"/>
    </location>
</feature>
<dbReference type="InterPro" id="IPR049458">
    <property type="entry name" value="EpsG-like"/>
</dbReference>
<proteinExistence type="predicted"/>
<feature type="transmembrane region" description="Helical" evidence="1">
    <location>
        <begin position="259"/>
        <end position="278"/>
    </location>
</feature>
<name>A0A7W5HK04_9GAMM</name>
<keyword evidence="1" id="KW-0472">Membrane</keyword>
<dbReference type="Pfam" id="PF14897">
    <property type="entry name" value="EpsG"/>
    <property type="match status" value="1"/>
</dbReference>
<evidence type="ECO:0000256" key="1">
    <source>
        <dbReference type="SAM" id="Phobius"/>
    </source>
</evidence>
<keyword evidence="1" id="KW-1133">Transmembrane helix</keyword>
<feature type="transmembrane region" description="Helical" evidence="1">
    <location>
        <begin position="308"/>
        <end position="330"/>
    </location>
</feature>
<accession>A0A7W5HK04</accession>
<reference evidence="2 3" key="1">
    <citation type="submission" date="2020-08" db="EMBL/GenBank/DDBJ databases">
        <title>Genomic Encyclopedia of Type Strains, Phase III (KMG-III): the genomes of soil and plant-associated and newly described type strains.</title>
        <authorList>
            <person name="Whitman W."/>
        </authorList>
    </citation>
    <scope>NUCLEOTIDE SEQUENCE [LARGE SCALE GENOMIC DNA]</scope>
    <source>
        <strain evidence="2 3">CECT 7744</strain>
    </source>
</reference>
<dbReference type="EMBL" id="JACHXR010000001">
    <property type="protein sequence ID" value="MBB3229569.1"/>
    <property type="molecule type" value="Genomic_DNA"/>
</dbReference>
<protein>
    <recommendedName>
        <fullName evidence="4">EpsG family protein</fullName>
    </recommendedName>
</protein>
<gene>
    <name evidence="2" type="ORF">FHR97_000384</name>
</gene>